<dbReference type="SUPFAM" id="SSF52266">
    <property type="entry name" value="SGNH hydrolase"/>
    <property type="match status" value="1"/>
</dbReference>
<dbReference type="CDD" id="cd00229">
    <property type="entry name" value="SGNH_hydrolase"/>
    <property type="match status" value="1"/>
</dbReference>
<accession>A0A1J5QAV7</accession>
<evidence type="ECO:0000313" key="2">
    <source>
        <dbReference type="EMBL" id="OIQ77036.1"/>
    </source>
</evidence>
<dbReference type="AlphaFoldDB" id="A0A1J5QAV7"/>
<comment type="caution">
    <text evidence="2">The sequence shown here is derived from an EMBL/GenBank/DDBJ whole genome shotgun (WGS) entry which is preliminary data.</text>
</comment>
<organism evidence="2">
    <name type="scientific">mine drainage metagenome</name>
    <dbReference type="NCBI Taxonomy" id="410659"/>
    <lineage>
        <taxon>unclassified sequences</taxon>
        <taxon>metagenomes</taxon>
        <taxon>ecological metagenomes</taxon>
    </lineage>
</organism>
<dbReference type="InterPro" id="IPR013830">
    <property type="entry name" value="SGNH_hydro"/>
</dbReference>
<dbReference type="Pfam" id="PF13472">
    <property type="entry name" value="Lipase_GDSL_2"/>
    <property type="match status" value="1"/>
</dbReference>
<sequence>MLVWLAVVALGVGVAGPADARTRHDERSYHERSYYLSLGDSLAYGYQPNLVAAGDLDPAHYNSYAEDFARLDRRVTLVNYGCPGETTSTLVSGGCPWPMTALHDSYGEAGSQLAAATAFLTAHRGHVSLVTIDIGSNDLLALVGTCQATTNSTTALEACLSTGLPATISTIATNYVTLLGTVKKLAPEARVVMFNLYNPLALTLPGSDQLVGVVNQALAGVAARAGAQVADAFRAINVTAGSTVEKASVCLLTWECTSYANVHPNTLGYSALTWALIGARR</sequence>
<proteinExistence type="predicted"/>
<gene>
    <name evidence="2" type="ORF">GALL_412740</name>
</gene>
<dbReference type="InterPro" id="IPR036514">
    <property type="entry name" value="SGNH_hydro_sf"/>
</dbReference>
<feature type="domain" description="SGNH hydrolase-type esterase" evidence="1">
    <location>
        <begin position="38"/>
        <end position="270"/>
    </location>
</feature>
<dbReference type="Gene3D" id="3.40.50.1110">
    <property type="entry name" value="SGNH hydrolase"/>
    <property type="match status" value="1"/>
</dbReference>
<protein>
    <recommendedName>
        <fullName evidence="1">SGNH hydrolase-type esterase domain-containing protein</fullName>
    </recommendedName>
</protein>
<reference evidence="2" key="1">
    <citation type="submission" date="2016-10" db="EMBL/GenBank/DDBJ databases">
        <title>Sequence of Gallionella enrichment culture.</title>
        <authorList>
            <person name="Poehlein A."/>
            <person name="Muehling M."/>
            <person name="Daniel R."/>
        </authorList>
    </citation>
    <scope>NUCLEOTIDE SEQUENCE</scope>
</reference>
<name>A0A1J5QAV7_9ZZZZ</name>
<dbReference type="EMBL" id="MLJW01001711">
    <property type="protein sequence ID" value="OIQ77036.1"/>
    <property type="molecule type" value="Genomic_DNA"/>
</dbReference>
<evidence type="ECO:0000259" key="1">
    <source>
        <dbReference type="Pfam" id="PF13472"/>
    </source>
</evidence>